<keyword evidence="12" id="KW-1185">Reference proteome</keyword>
<dbReference type="PROSITE" id="PS50005">
    <property type="entry name" value="TPR"/>
    <property type="match status" value="1"/>
</dbReference>
<evidence type="ECO:0000313" key="12">
    <source>
        <dbReference type="Proteomes" id="UP000584642"/>
    </source>
</evidence>
<dbReference type="SMART" id="SM00028">
    <property type="entry name" value="TPR"/>
    <property type="match status" value="2"/>
</dbReference>
<dbReference type="Pfam" id="PF13844">
    <property type="entry name" value="Glyco_transf_41"/>
    <property type="match status" value="2"/>
</dbReference>
<keyword evidence="7 8" id="KW-0802">TPR repeat</keyword>
<dbReference type="InterPro" id="IPR058592">
    <property type="entry name" value="Gtf3_C"/>
</dbReference>
<evidence type="ECO:0000256" key="7">
    <source>
        <dbReference type="ARBA" id="ARBA00022803"/>
    </source>
</evidence>
<reference evidence="11 12" key="1">
    <citation type="submission" date="2020-05" db="EMBL/GenBank/DDBJ databases">
        <title>Azospirillum oleiclasticum sp. nov, a nitrogen-fixing and heavy crude oil-emulsifying bacterium isolated from the crude oil of Yumen Oilfield.</title>
        <authorList>
            <person name="Wu D."/>
            <person name="Cai M."/>
            <person name="Zhang X."/>
        </authorList>
    </citation>
    <scope>NUCLEOTIDE SEQUENCE [LARGE SCALE GENOMIC DNA]</scope>
    <source>
        <strain evidence="11 12">ROY-1-1-2</strain>
    </source>
</reference>
<dbReference type="InterPro" id="IPR029489">
    <property type="entry name" value="OGT/SEC/SPY_C"/>
</dbReference>
<dbReference type="RefSeq" id="WP_211109832.1">
    <property type="nucleotide sequence ID" value="NZ_JABFDB010000020.1"/>
</dbReference>
<feature type="repeat" description="TPR" evidence="8">
    <location>
        <begin position="193"/>
        <end position="226"/>
    </location>
</feature>
<dbReference type="Gene3D" id="3.40.50.11380">
    <property type="match status" value="1"/>
</dbReference>
<evidence type="ECO:0000256" key="3">
    <source>
        <dbReference type="ARBA" id="ARBA00011970"/>
    </source>
</evidence>
<dbReference type="Gene3D" id="1.25.40.10">
    <property type="entry name" value="Tetratricopeptide repeat domain"/>
    <property type="match status" value="1"/>
</dbReference>
<feature type="domain" description="Glucosyltransferase 3-like C-terminal" evidence="10">
    <location>
        <begin position="11"/>
        <end position="119"/>
    </location>
</feature>
<dbReference type="InterPro" id="IPR011990">
    <property type="entry name" value="TPR-like_helical_dom_sf"/>
</dbReference>
<sequence length="637" mass="67858">SRYELSGQTLTPDKLAGALSKYDYGILLTDFPAEVSINDDQKGGVVATKIFAYLEANIPVLVSAEYTEMARIAEEHGVGLAIHTKNIDRLAEILRAHDYRRTVRNIEKFNKDYSMERQIKKLIALYKEAAAHKAPAPEERGDAFGGPGFAAGAMRRAVHGVFMALGAQRAVLGHLDDALDVYRAASRLRPEGTEALLAVASLCETRGQMSEAADAYREALRREPDRLDLRSRLLACQARLDTADGVALLAEARSFGRACAATPRSRDGWPLRRVGLVAAYLDPVLRDTRLGPFLAGHDPAVTRVHCYVGGSDDPAADAVLRGMAAGWTDIGGMDDDTFAAAVVDDGIEVLVELTGHAGPNRLAAFARRLAPVQALWTTLPVPSGLDNMDALITDQLLVPYGRETGFGEAVLRVPGFAWSYRPAVEAPEPDGPPVLHHGCVTFASLIPAARVTPSMVALWAAVLARLPGTRLLLWHDSRLTPGLPAAVGAAFAARGTEPGRVLFRDASAGQPLFDPAVCDLLLDGVPNGSGLGLCEALWNGVPAIVRRDAGPEGRVAAALLETLGLGALVGTGDEGYVEAAVALASDRGRLGRLRAELRWRMADTALCDHRAFARGIAEALQNRAARIAGGVGERRAG</sequence>
<dbReference type="PANTHER" id="PTHR44835:SF1">
    <property type="entry name" value="PROTEIN O-GLCNAC TRANSFERASE"/>
    <property type="match status" value="1"/>
</dbReference>
<proteinExistence type="inferred from homology"/>
<keyword evidence="4" id="KW-0328">Glycosyltransferase</keyword>
<dbReference type="InterPro" id="IPR051939">
    <property type="entry name" value="Glycosyltr_41/O-GlcNAc_trsf"/>
</dbReference>
<dbReference type="Pfam" id="PF26337">
    <property type="entry name" value="Gtf3_C"/>
    <property type="match status" value="1"/>
</dbReference>
<evidence type="ECO:0000313" key="11">
    <source>
        <dbReference type="EMBL" id="NYZ22650.1"/>
    </source>
</evidence>
<feature type="non-terminal residue" evidence="11">
    <location>
        <position position="1"/>
    </location>
</feature>
<name>A0ABX2TE90_9PROT</name>
<keyword evidence="6" id="KW-0677">Repeat</keyword>
<feature type="domain" description="O-GlcNAc transferase C-terminal" evidence="9">
    <location>
        <begin position="297"/>
        <end position="408"/>
    </location>
</feature>
<dbReference type="SUPFAM" id="SSF48452">
    <property type="entry name" value="TPR-like"/>
    <property type="match status" value="1"/>
</dbReference>
<evidence type="ECO:0000259" key="9">
    <source>
        <dbReference type="Pfam" id="PF13844"/>
    </source>
</evidence>
<evidence type="ECO:0000256" key="4">
    <source>
        <dbReference type="ARBA" id="ARBA00022676"/>
    </source>
</evidence>
<comment type="pathway">
    <text evidence="1">Protein modification; protein glycosylation.</text>
</comment>
<evidence type="ECO:0000256" key="1">
    <source>
        <dbReference type="ARBA" id="ARBA00004922"/>
    </source>
</evidence>
<evidence type="ECO:0000256" key="5">
    <source>
        <dbReference type="ARBA" id="ARBA00022679"/>
    </source>
</evidence>
<evidence type="ECO:0000259" key="10">
    <source>
        <dbReference type="Pfam" id="PF26337"/>
    </source>
</evidence>
<accession>A0ABX2TE90</accession>
<dbReference type="InterPro" id="IPR019734">
    <property type="entry name" value="TPR_rpt"/>
</dbReference>
<gene>
    <name evidence="11" type="ORF">HND93_23310</name>
</gene>
<comment type="similarity">
    <text evidence="2">Belongs to the glycosyltransferase 41 family. O-GlcNAc transferase subfamily.</text>
</comment>
<organism evidence="11 12">
    <name type="scientific">Azospirillum oleiclasticum</name>
    <dbReference type="NCBI Taxonomy" id="2735135"/>
    <lineage>
        <taxon>Bacteria</taxon>
        <taxon>Pseudomonadati</taxon>
        <taxon>Pseudomonadota</taxon>
        <taxon>Alphaproteobacteria</taxon>
        <taxon>Rhodospirillales</taxon>
        <taxon>Azospirillaceae</taxon>
        <taxon>Azospirillum</taxon>
    </lineage>
</organism>
<evidence type="ECO:0000256" key="8">
    <source>
        <dbReference type="PROSITE-ProRule" id="PRU00339"/>
    </source>
</evidence>
<dbReference type="EMBL" id="JABFDB010000020">
    <property type="protein sequence ID" value="NYZ22650.1"/>
    <property type="molecule type" value="Genomic_DNA"/>
</dbReference>
<keyword evidence="5" id="KW-0808">Transferase</keyword>
<comment type="caution">
    <text evidence="11">The sequence shown here is derived from an EMBL/GenBank/DDBJ whole genome shotgun (WGS) entry which is preliminary data.</text>
</comment>
<dbReference type="Gene3D" id="3.40.50.2000">
    <property type="entry name" value="Glycogen Phosphorylase B"/>
    <property type="match status" value="2"/>
</dbReference>
<dbReference type="Proteomes" id="UP000584642">
    <property type="component" value="Unassembled WGS sequence"/>
</dbReference>
<evidence type="ECO:0000256" key="2">
    <source>
        <dbReference type="ARBA" id="ARBA00005386"/>
    </source>
</evidence>
<evidence type="ECO:0000256" key="6">
    <source>
        <dbReference type="ARBA" id="ARBA00022737"/>
    </source>
</evidence>
<dbReference type="EC" id="2.4.1.255" evidence="3"/>
<dbReference type="PANTHER" id="PTHR44835">
    <property type="entry name" value="UDP-N-ACETYLGLUCOSAMINE--PEPTIDE N-ACETYLGLUCOSAMINYLTRANSFERASE SPINDLY-RELATED"/>
    <property type="match status" value="1"/>
</dbReference>
<protein>
    <recommendedName>
        <fullName evidence="3">protein O-GlcNAc transferase</fullName>
        <ecNumber evidence="3">2.4.1.255</ecNumber>
    </recommendedName>
</protein>
<feature type="domain" description="O-GlcNAc transferase C-terminal" evidence="9">
    <location>
        <begin position="449"/>
        <end position="614"/>
    </location>
</feature>